<dbReference type="GO" id="GO:0005524">
    <property type="term" value="F:ATP binding"/>
    <property type="evidence" value="ECO:0007669"/>
    <property type="project" value="UniProtKB-KW"/>
</dbReference>
<evidence type="ECO:0000259" key="9">
    <source>
        <dbReference type="PROSITE" id="PS50893"/>
    </source>
</evidence>
<feature type="transmembrane region" description="Helical" evidence="8">
    <location>
        <begin position="162"/>
        <end position="178"/>
    </location>
</feature>
<dbReference type="SUPFAM" id="SSF90123">
    <property type="entry name" value="ABC transporter transmembrane region"/>
    <property type="match status" value="1"/>
</dbReference>
<evidence type="ECO:0000256" key="6">
    <source>
        <dbReference type="ARBA" id="ARBA00022989"/>
    </source>
</evidence>
<dbReference type="InterPro" id="IPR003439">
    <property type="entry name" value="ABC_transporter-like_ATP-bd"/>
</dbReference>
<evidence type="ECO:0000256" key="4">
    <source>
        <dbReference type="ARBA" id="ARBA00022741"/>
    </source>
</evidence>
<dbReference type="GO" id="GO:0140359">
    <property type="term" value="F:ABC-type transporter activity"/>
    <property type="evidence" value="ECO:0007669"/>
    <property type="project" value="InterPro"/>
</dbReference>
<dbReference type="InterPro" id="IPR039421">
    <property type="entry name" value="Type_1_exporter"/>
</dbReference>
<dbReference type="GO" id="GO:0016887">
    <property type="term" value="F:ATP hydrolysis activity"/>
    <property type="evidence" value="ECO:0007669"/>
    <property type="project" value="InterPro"/>
</dbReference>
<name>E1R777_SEDSS</name>
<evidence type="ECO:0000313" key="12">
    <source>
        <dbReference type="Proteomes" id="UP000002318"/>
    </source>
</evidence>
<keyword evidence="6 8" id="KW-1133">Transmembrane helix</keyword>
<dbReference type="Pfam" id="PF00005">
    <property type="entry name" value="ABC_tran"/>
    <property type="match status" value="1"/>
</dbReference>
<dbReference type="PROSITE" id="PS50893">
    <property type="entry name" value="ABC_TRANSPORTER_2"/>
    <property type="match status" value="1"/>
</dbReference>
<dbReference type="RefSeq" id="WP_013256041.1">
    <property type="nucleotide sequence ID" value="NC_014364.1"/>
</dbReference>
<dbReference type="eggNOG" id="COG1132">
    <property type="taxonomic scope" value="Bacteria"/>
</dbReference>
<dbReference type="KEGG" id="ssm:Spirs_3494"/>
<evidence type="ECO:0000256" key="3">
    <source>
        <dbReference type="ARBA" id="ARBA00022692"/>
    </source>
</evidence>
<dbReference type="AlphaFoldDB" id="E1R777"/>
<feature type="transmembrane region" description="Helical" evidence="8">
    <location>
        <begin position="139"/>
        <end position="156"/>
    </location>
</feature>
<dbReference type="EMBL" id="CP002116">
    <property type="protein sequence ID" value="ADK82582.1"/>
    <property type="molecule type" value="Genomic_DNA"/>
</dbReference>
<dbReference type="InterPro" id="IPR017871">
    <property type="entry name" value="ABC_transporter-like_CS"/>
</dbReference>
<keyword evidence="2" id="KW-0813">Transport</keyword>
<evidence type="ECO:0000259" key="10">
    <source>
        <dbReference type="PROSITE" id="PS50929"/>
    </source>
</evidence>
<comment type="subcellular location">
    <subcellularLocation>
        <location evidence="1">Cell membrane</location>
        <topology evidence="1">Multi-pass membrane protein</topology>
    </subcellularLocation>
</comment>
<dbReference type="Proteomes" id="UP000002318">
    <property type="component" value="Chromosome"/>
</dbReference>
<dbReference type="Gene3D" id="1.20.1560.10">
    <property type="entry name" value="ABC transporter type 1, transmembrane domain"/>
    <property type="match status" value="1"/>
</dbReference>
<evidence type="ECO:0000256" key="2">
    <source>
        <dbReference type="ARBA" id="ARBA00022448"/>
    </source>
</evidence>
<keyword evidence="5" id="KW-0067">ATP-binding</keyword>
<dbReference type="PROSITE" id="PS00211">
    <property type="entry name" value="ABC_TRANSPORTER_1"/>
    <property type="match status" value="1"/>
</dbReference>
<feature type="domain" description="ABC transmembrane type-1" evidence="10">
    <location>
        <begin position="21"/>
        <end position="303"/>
    </location>
</feature>
<dbReference type="SMART" id="SM00382">
    <property type="entry name" value="AAA"/>
    <property type="match status" value="1"/>
</dbReference>
<dbReference type="GO" id="GO:0005886">
    <property type="term" value="C:plasma membrane"/>
    <property type="evidence" value="ECO:0007669"/>
    <property type="project" value="UniProtKB-SubCell"/>
</dbReference>
<dbReference type="InterPro" id="IPR011527">
    <property type="entry name" value="ABC1_TM_dom"/>
</dbReference>
<dbReference type="InterPro" id="IPR027417">
    <property type="entry name" value="P-loop_NTPase"/>
</dbReference>
<keyword evidence="4" id="KW-0547">Nucleotide-binding</keyword>
<feature type="domain" description="ABC transporter" evidence="9">
    <location>
        <begin position="334"/>
        <end position="567"/>
    </location>
</feature>
<feature type="transmembrane region" description="Helical" evidence="8">
    <location>
        <begin position="21"/>
        <end position="44"/>
    </location>
</feature>
<dbReference type="OrthoDB" id="9762778at2"/>
<proteinExistence type="predicted"/>
<dbReference type="GO" id="GO:0034040">
    <property type="term" value="F:ATPase-coupled lipid transmembrane transporter activity"/>
    <property type="evidence" value="ECO:0007669"/>
    <property type="project" value="TreeGrafter"/>
</dbReference>
<keyword evidence="12" id="KW-1185">Reference proteome</keyword>
<dbReference type="PANTHER" id="PTHR24221:SF397">
    <property type="entry name" value="ABC TRANSPORTER, ATP-BINDING TRANSMEMBRANE PROTEIN"/>
    <property type="match status" value="1"/>
</dbReference>
<evidence type="ECO:0000313" key="11">
    <source>
        <dbReference type="EMBL" id="ADK82582.1"/>
    </source>
</evidence>
<feature type="transmembrane region" description="Helical" evidence="8">
    <location>
        <begin position="250"/>
        <end position="268"/>
    </location>
</feature>
<protein>
    <submittedName>
        <fullName evidence="11">ABC transporter related protein</fullName>
    </submittedName>
</protein>
<dbReference type="InterPro" id="IPR003593">
    <property type="entry name" value="AAA+_ATPase"/>
</dbReference>
<dbReference type="SUPFAM" id="SSF52540">
    <property type="entry name" value="P-loop containing nucleoside triphosphate hydrolases"/>
    <property type="match status" value="1"/>
</dbReference>
<dbReference type="InterPro" id="IPR036640">
    <property type="entry name" value="ABC1_TM_sf"/>
</dbReference>
<dbReference type="HOGENOM" id="CLU_000604_84_9_12"/>
<keyword evidence="7 8" id="KW-0472">Membrane</keyword>
<keyword evidence="3 8" id="KW-0812">Transmembrane</keyword>
<reference evidence="11 12" key="1">
    <citation type="journal article" date="2010" name="Stand. Genomic Sci.">
        <title>Complete genome sequence of Spirochaeta smaragdinae type strain (SEBR 4228).</title>
        <authorList>
            <person name="Mavromatis K."/>
            <person name="Yasawong M."/>
            <person name="Chertkov O."/>
            <person name="Lapidus A."/>
            <person name="Lucas S."/>
            <person name="Nolan M."/>
            <person name="Del Rio T.G."/>
            <person name="Tice H."/>
            <person name="Cheng J.F."/>
            <person name="Pitluck S."/>
            <person name="Liolios K."/>
            <person name="Ivanova N."/>
            <person name="Tapia R."/>
            <person name="Han C."/>
            <person name="Bruce D."/>
            <person name="Goodwin L."/>
            <person name="Pati A."/>
            <person name="Chen A."/>
            <person name="Palaniappan K."/>
            <person name="Land M."/>
            <person name="Hauser L."/>
            <person name="Chang Y.J."/>
            <person name="Jeffries C.D."/>
            <person name="Detter J.C."/>
            <person name="Rohde M."/>
            <person name="Brambilla E."/>
            <person name="Spring S."/>
            <person name="Goker M."/>
            <person name="Sikorski J."/>
            <person name="Woyke T."/>
            <person name="Bristow J."/>
            <person name="Eisen J.A."/>
            <person name="Markowitz V."/>
            <person name="Hugenholtz P."/>
            <person name="Klenk H.P."/>
            <person name="Kyrpides N.C."/>
        </authorList>
    </citation>
    <scope>NUCLEOTIDE SEQUENCE [LARGE SCALE GENOMIC DNA]</scope>
    <source>
        <strain evidence="12">DSM 11293 / JCM 15392 / SEBR 4228</strain>
    </source>
</reference>
<accession>E1R777</accession>
<dbReference type="PROSITE" id="PS50929">
    <property type="entry name" value="ABC_TM1F"/>
    <property type="match status" value="1"/>
</dbReference>
<dbReference type="PANTHER" id="PTHR24221">
    <property type="entry name" value="ATP-BINDING CASSETTE SUB-FAMILY B"/>
    <property type="match status" value="1"/>
</dbReference>
<feature type="transmembrane region" description="Helical" evidence="8">
    <location>
        <begin position="56"/>
        <end position="74"/>
    </location>
</feature>
<gene>
    <name evidence="11" type="ordered locus">Spirs_3494</name>
</gene>
<dbReference type="FunFam" id="3.40.50.300:FF:000287">
    <property type="entry name" value="Multidrug ABC transporter ATP-binding protein"/>
    <property type="match status" value="1"/>
</dbReference>
<evidence type="ECO:0000256" key="8">
    <source>
        <dbReference type="SAM" id="Phobius"/>
    </source>
</evidence>
<evidence type="ECO:0000256" key="5">
    <source>
        <dbReference type="ARBA" id="ARBA00022840"/>
    </source>
</evidence>
<evidence type="ECO:0000256" key="1">
    <source>
        <dbReference type="ARBA" id="ARBA00004651"/>
    </source>
</evidence>
<evidence type="ECO:0000256" key="7">
    <source>
        <dbReference type="ARBA" id="ARBA00023136"/>
    </source>
</evidence>
<sequence>MFSIIKHFFAFAGDHRKRLQLGILYAFLNSIFHAFQIGALYIVLMAIINDAVTSSTAWTSFAIMFVSMVGGIVTKDASTMADARGSFHLCADKRTEIGDRMKYMPMGYFNSNSLGSITATVTSTMEDIQDIAPRVLDKTIHGFIHAAVITIMITAFDWRMGLIVIVGILFFLLVNLLMQRKAEAISPARVAAQSALVGAVLEYVQGIGVVRSFNLAREASKTIDRAIAECEKQNIGLELAFIPFMFLQSLILKLASVGIVAGAIFFFLNGTMELSVTLMMLVSAFLIYSQLETAGSMSALLRTVDLSIKRVEAIKGISLMDEAGRSIVPRDFAIRGEGISFSYDRKRIIDNVSFEIPQGSSVAIVGPSGGGKTTLCNLITRFWDVDEGAITLGGRNIKDYTLDTLLANFSMVFQRVYLFNDTIANNIKFGNPDATMSEVREAARKACCDDFIMALPDGYDTVVGEAGATISGGEKQRISIARAILKDAPIIILDEATANVDPENESKLQAAMTELTKNKTVIMIAHRLKTVRNADQIWVLSGGRMIQQGTHDRLMAEGGLYADFIGMREKSIGWKLGQLETASV</sequence>
<dbReference type="Gene3D" id="3.40.50.300">
    <property type="entry name" value="P-loop containing nucleotide triphosphate hydrolases"/>
    <property type="match status" value="1"/>
</dbReference>
<organism evidence="11 12">
    <name type="scientific">Sediminispirochaeta smaragdinae (strain DSM 11293 / JCM 15392 / SEBR 4228)</name>
    <name type="common">Spirochaeta smaragdinae</name>
    <dbReference type="NCBI Taxonomy" id="573413"/>
    <lineage>
        <taxon>Bacteria</taxon>
        <taxon>Pseudomonadati</taxon>
        <taxon>Spirochaetota</taxon>
        <taxon>Spirochaetia</taxon>
        <taxon>Spirochaetales</taxon>
        <taxon>Spirochaetaceae</taxon>
        <taxon>Sediminispirochaeta</taxon>
    </lineage>
</organism>
<dbReference type="STRING" id="573413.Spirs_3494"/>
<dbReference type="Pfam" id="PF00664">
    <property type="entry name" value="ABC_membrane"/>
    <property type="match status" value="1"/>
</dbReference>